<dbReference type="Proteomes" id="UP000267003">
    <property type="component" value="Unassembled WGS sequence"/>
</dbReference>
<reference evidence="3" key="1">
    <citation type="submission" date="2018-09" db="EMBL/GenBank/DDBJ databases">
        <authorList>
            <person name="Livingstone P.G."/>
            <person name="Whitworth D.E."/>
        </authorList>
    </citation>
    <scope>NUCLEOTIDE SEQUENCE [LARGE SCALE GENOMIC DNA]</scope>
    <source>
        <strain evidence="3">AB050A</strain>
    </source>
</reference>
<keyword evidence="3" id="KW-1185">Reference proteome</keyword>
<dbReference type="EMBL" id="RAWK01000378">
    <property type="protein sequence ID" value="RKH54615.1"/>
    <property type="molecule type" value="Genomic_DNA"/>
</dbReference>
<feature type="region of interest" description="Disordered" evidence="1">
    <location>
        <begin position="45"/>
        <end position="81"/>
    </location>
</feature>
<feature type="compositionally biased region" description="Basic and acidic residues" evidence="1">
    <location>
        <begin position="62"/>
        <end position="81"/>
    </location>
</feature>
<evidence type="ECO:0000313" key="3">
    <source>
        <dbReference type="Proteomes" id="UP000267003"/>
    </source>
</evidence>
<comment type="caution">
    <text evidence="2">The sequence shown here is derived from an EMBL/GenBank/DDBJ whole genome shotgun (WGS) entry which is preliminary data.</text>
</comment>
<evidence type="ECO:0000256" key="1">
    <source>
        <dbReference type="SAM" id="MobiDB-lite"/>
    </source>
</evidence>
<gene>
    <name evidence="2" type="ORF">D7W81_38045</name>
</gene>
<accession>A0A3A8PLR0</accession>
<name>A0A3A8PLR0_9BACT</name>
<evidence type="ECO:0000313" key="2">
    <source>
        <dbReference type="EMBL" id="RKH54615.1"/>
    </source>
</evidence>
<proteinExistence type="predicted"/>
<sequence length="81" mass="8834">MSDQNPAVSELFAAERWSCATYASLHADSGVRSLLHAPSWSWEAAKPDTGSVSDAELSVDDGDLRDSEPHCDLRAEELDEE</sequence>
<organism evidence="2 3">
    <name type="scientific">Corallococcus aberystwythensis</name>
    <dbReference type="NCBI Taxonomy" id="2316722"/>
    <lineage>
        <taxon>Bacteria</taxon>
        <taxon>Pseudomonadati</taxon>
        <taxon>Myxococcota</taxon>
        <taxon>Myxococcia</taxon>
        <taxon>Myxococcales</taxon>
        <taxon>Cystobacterineae</taxon>
        <taxon>Myxococcaceae</taxon>
        <taxon>Corallococcus</taxon>
    </lineage>
</organism>
<dbReference type="AlphaFoldDB" id="A0A3A8PLR0"/>
<protein>
    <submittedName>
        <fullName evidence="2">Uncharacterized protein</fullName>
    </submittedName>
</protein>